<comment type="caution">
    <text evidence="2">The sequence shown here is derived from an EMBL/GenBank/DDBJ whole genome shotgun (WGS) entry which is preliminary data.</text>
</comment>
<dbReference type="PANTHER" id="PTHR47129">
    <property type="entry name" value="QUINONE OXIDOREDUCTASE 2"/>
    <property type="match status" value="1"/>
</dbReference>
<dbReference type="Proteomes" id="UP000305675">
    <property type="component" value="Unassembled WGS sequence"/>
</dbReference>
<sequence>MTIKTYLVTGASGKLGQGVVAELRKLLPASQIVVSGRSQEKLAHYAQQGIETRVADFADSNSLEAAFTGIDAMLLISADAIGSRTELHRNAIAAADKAGVKHLVYTSMPVPNSSPVTFAHEHQASEQAIELSQIPSWTIVRNNWYFENLLELQSANLAGHWLTSAAGGKVAHIGRNDLALAAAKALVSPASGKRTLTLNGLESLTVDEMVATLNRHTALAIETVHVSDDSFVEKLKGFGLPEAIAQMSVSFDRHGREGHGEGSSDEFEALTGRKPMSFEQWVMENKVALEAAAKATQ</sequence>
<dbReference type="Gene3D" id="3.40.50.720">
    <property type="entry name" value="NAD(P)-binding Rossmann-like Domain"/>
    <property type="match status" value="1"/>
</dbReference>
<protein>
    <submittedName>
        <fullName evidence="2">SDR family NAD(P)-dependent oxidoreductase</fullName>
    </submittedName>
</protein>
<accession>A0A4U1BKD4</accession>
<dbReference type="SUPFAM" id="SSF51735">
    <property type="entry name" value="NAD(P)-binding Rossmann-fold domains"/>
    <property type="match status" value="1"/>
</dbReference>
<evidence type="ECO:0000259" key="1">
    <source>
        <dbReference type="Pfam" id="PF05368"/>
    </source>
</evidence>
<dbReference type="InterPro" id="IPR008030">
    <property type="entry name" value="NmrA-like"/>
</dbReference>
<dbReference type="AlphaFoldDB" id="A0A4U1BKD4"/>
<dbReference type="InterPro" id="IPR052718">
    <property type="entry name" value="NmrA-type_oxidoreductase"/>
</dbReference>
<dbReference type="PANTHER" id="PTHR47129:SF1">
    <property type="entry name" value="NMRA-LIKE DOMAIN-CONTAINING PROTEIN"/>
    <property type="match status" value="1"/>
</dbReference>
<dbReference type="Gene3D" id="3.90.25.10">
    <property type="entry name" value="UDP-galactose 4-epimerase, domain 1"/>
    <property type="match status" value="1"/>
</dbReference>
<dbReference type="Pfam" id="PF05368">
    <property type="entry name" value="NmrA"/>
    <property type="match status" value="1"/>
</dbReference>
<reference evidence="2 3" key="1">
    <citation type="submission" date="2019-04" db="EMBL/GenBank/DDBJ databases">
        <authorList>
            <person name="Hwang J.C."/>
        </authorList>
    </citation>
    <scope>NUCLEOTIDE SEQUENCE [LARGE SCALE GENOMIC DNA]</scope>
    <source>
        <strain evidence="2 3">IMCC35002</strain>
    </source>
</reference>
<evidence type="ECO:0000313" key="2">
    <source>
        <dbReference type="EMBL" id="TKB51666.1"/>
    </source>
</evidence>
<dbReference type="OrthoDB" id="5510591at2"/>
<organism evidence="2 3">
    <name type="scientific">Ferrimonas aestuarii</name>
    <dbReference type="NCBI Taxonomy" id="2569539"/>
    <lineage>
        <taxon>Bacteria</taxon>
        <taxon>Pseudomonadati</taxon>
        <taxon>Pseudomonadota</taxon>
        <taxon>Gammaproteobacteria</taxon>
        <taxon>Alteromonadales</taxon>
        <taxon>Ferrimonadaceae</taxon>
        <taxon>Ferrimonas</taxon>
    </lineage>
</organism>
<proteinExistence type="predicted"/>
<dbReference type="InterPro" id="IPR036291">
    <property type="entry name" value="NAD(P)-bd_dom_sf"/>
</dbReference>
<keyword evidence="3" id="KW-1185">Reference proteome</keyword>
<evidence type="ECO:0000313" key="3">
    <source>
        <dbReference type="Proteomes" id="UP000305675"/>
    </source>
</evidence>
<dbReference type="EMBL" id="SWCJ01000018">
    <property type="protein sequence ID" value="TKB51666.1"/>
    <property type="molecule type" value="Genomic_DNA"/>
</dbReference>
<name>A0A4U1BKD4_9GAMM</name>
<dbReference type="RefSeq" id="WP_136864755.1">
    <property type="nucleotide sequence ID" value="NZ_SWCJ01000018.1"/>
</dbReference>
<gene>
    <name evidence="2" type="ORF">FCL42_17645</name>
</gene>
<feature type="domain" description="NmrA-like" evidence="1">
    <location>
        <begin position="4"/>
        <end position="281"/>
    </location>
</feature>